<evidence type="ECO:0000313" key="2">
    <source>
        <dbReference type="Proteomes" id="UP001062901"/>
    </source>
</evidence>
<organism evidence="1 2">
    <name type="scientific">Saccharibacter floricola DSM 15669</name>
    <dbReference type="NCBI Taxonomy" id="1123227"/>
    <lineage>
        <taxon>Bacteria</taxon>
        <taxon>Pseudomonadati</taxon>
        <taxon>Pseudomonadota</taxon>
        <taxon>Alphaproteobacteria</taxon>
        <taxon>Acetobacterales</taxon>
        <taxon>Acetobacteraceae</taxon>
        <taxon>Saccharibacter</taxon>
    </lineage>
</organism>
<name>A0ABQ0NY01_9PROT</name>
<proteinExistence type="predicted"/>
<comment type="caution">
    <text evidence="1">The sequence shown here is derived from an EMBL/GenBank/DDBJ whole genome shotgun (WGS) entry which is preliminary data.</text>
</comment>
<gene>
    <name evidence="1" type="ORF">AA15669_0837</name>
</gene>
<keyword evidence="2" id="KW-1185">Reference proteome</keyword>
<protein>
    <submittedName>
        <fullName evidence="1">Uncharacterized protein</fullName>
    </submittedName>
</protein>
<sequence length="81" mass="8964">MLALDGAVGGEAYYDAAIWRMRDYALQEGYGLAFLQQGDALASIYEDLGLSAFPLAEGWYLFCAIEHYSSLMVQLKQKGFA</sequence>
<reference evidence="1" key="1">
    <citation type="submission" date="2013-04" db="EMBL/GenBank/DDBJ databases">
        <title>The genome sequencing project of 58 acetic acid bacteria.</title>
        <authorList>
            <person name="Okamoto-Kainuma A."/>
            <person name="Ishikawa M."/>
            <person name="Umino S."/>
            <person name="Koizumi Y."/>
            <person name="Shiwa Y."/>
            <person name="Yoshikawa H."/>
            <person name="Matsutani M."/>
            <person name="Matsushita K."/>
        </authorList>
    </citation>
    <scope>NUCLEOTIDE SEQUENCE</scope>
    <source>
        <strain evidence="1">DSM 15669</strain>
    </source>
</reference>
<accession>A0ABQ0NY01</accession>
<evidence type="ECO:0000313" key="1">
    <source>
        <dbReference type="EMBL" id="GBQ06222.1"/>
    </source>
</evidence>
<dbReference type="Proteomes" id="UP001062901">
    <property type="component" value="Unassembled WGS sequence"/>
</dbReference>
<dbReference type="EMBL" id="BAQD01000010">
    <property type="protein sequence ID" value="GBQ06222.1"/>
    <property type="molecule type" value="Genomic_DNA"/>
</dbReference>